<dbReference type="SUPFAM" id="SSF46689">
    <property type="entry name" value="Homeodomain-like"/>
    <property type="match status" value="1"/>
</dbReference>
<dbReference type="InterPro" id="IPR002078">
    <property type="entry name" value="Sigma_54_int"/>
</dbReference>
<dbReference type="InterPro" id="IPR002197">
    <property type="entry name" value="HTH_Fis"/>
</dbReference>
<evidence type="ECO:0000256" key="6">
    <source>
        <dbReference type="ARBA" id="ARBA00023163"/>
    </source>
</evidence>
<sequence>MSSPAHTAHVFFVDDEVEIRDAAVQTLELEGIKVTAFADARSALAGISRSWPGVVVTDVRMPGVDGLEFLDRIMEIDTDIPVVVISAHGDIRMAIAAIRNGAYDFVEKADDPERIVETVRRAQEMRGLVMENRRLKQALDVSGDLERRLIGKTPVMEALRQRVSDLANTDVDVLIVGETGTGKEVVARCLHEFGARGRKRFVALNCGALPESVIESELFGHEAGAFTGAVRRRIGRIEYADGGTLFLDEIESMPAHLQTRLLRVLQERNIERLGGNRPIAVDLRVIAAAKVDLRKAADAGKFREDLYYRLHVASFTLAPLSGRVSDIPLLFRHFADMASARYHRPVPDITPAMAARLMAASWPGNVRELRNAAERFVLGMTEEKLPAPPASGDGTLAGEMAAFERAAIAAALSENNGRIGETAKSLGLPRKTLYLRMQKYNLDRADHCP</sequence>
<dbReference type="FunFam" id="3.40.50.300:FF:000006">
    <property type="entry name" value="DNA-binding transcriptional regulator NtrC"/>
    <property type="match status" value="1"/>
</dbReference>
<keyword evidence="1" id="KW-0597">Phosphoprotein</keyword>
<evidence type="ECO:0000259" key="8">
    <source>
        <dbReference type="PROSITE" id="PS50110"/>
    </source>
</evidence>
<protein>
    <submittedName>
        <fullName evidence="9">Transcriptional response regulatory protein GlrR</fullName>
    </submittedName>
</protein>
<dbReference type="Gene3D" id="1.10.8.60">
    <property type="match status" value="1"/>
</dbReference>
<dbReference type="InterPro" id="IPR001789">
    <property type="entry name" value="Sig_transdc_resp-reg_receiver"/>
</dbReference>
<dbReference type="Gene3D" id="3.40.50.2300">
    <property type="match status" value="1"/>
</dbReference>
<dbReference type="InterPro" id="IPR027417">
    <property type="entry name" value="P-loop_NTPase"/>
</dbReference>
<dbReference type="PROSITE" id="PS50110">
    <property type="entry name" value="RESPONSE_REGULATORY"/>
    <property type="match status" value="1"/>
</dbReference>
<reference evidence="9" key="1">
    <citation type="submission" date="2018-06" db="EMBL/GenBank/DDBJ databases">
        <authorList>
            <person name="Zhirakovskaya E."/>
        </authorList>
    </citation>
    <scope>NUCLEOTIDE SEQUENCE</scope>
</reference>
<name>A0A3B0TWD3_9ZZZZ</name>
<dbReference type="Gene3D" id="1.10.10.60">
    <property type="entry name" value="Homeodomain-like"/>
    <property type="match status" value="1"/>
</dbReference>
<dbReference type="GO" id="GO:0006355">
    <property type="term" value="P:regulation of DNA-templated transcription"/>
    <property type="evidence" value="ECO:0007669"/>
    <property type="project" value="InterPro"/>
</dbReference>
<dbReference type="SMART" id="SM00382">
    <property type="entry name" value="AAA"/>
    <property type="match status" value="1"/>
</dbReference>
<evidence type="ECO:0000259" key="7">
    <source>
        <dbReference type="PROSITE" id="PS50045"/>
    </source>
</evidence>
<proteinExistence type="predicted"/>
<keyword evidence="2" id="KW-0547">Nucleotide-binding</keyword>
<evidence type="ECO:0000256" key="5">
    <source>
        <dbReference type="ARBA" id="ARBA00023125"/>
    </source>
</evidence>
<dbReference type="EMBL" id="UOEM01000118">
    <property type="protein sequence ID" value="VAW18732.1"/>
    <property type="molecule type" value="Genomic_DNA"/>
</dbReference>
<dbReference type="PROSITE" id="PS50045">
    <property type="entry name" value="SIGMA54_INTERACT_4"/>
    <property type="match status" value="1"/>
</dbReference>
<dbReference type="GO" id="GO:0000160">
    <property type="term" value="P:phosphorelay signal transduction system"/>
    <property type="evidence" value="ECO:0007669"/>
    <property type="project" value="InterPro"/>
</dbReference>
<dbReference type="InterPro" id="IPR025944">
    <property type="entry name" value="Sigma_54_int_dom_CS"/>
</dbReference>
<dbReference type="SUPFAM" id="SSF52540">
    <property type="entry name" value="P-loop containing nucleoside triphosphate hydrolases"/>
    <property type="match status" value="1"/>
</dbReference>
<dbReference type="InterPro" id="IPR003593">
    <property type="entry name" value="AAA+_ATPase"/>
</dbReference>
<dbReference type="InterPro" id="IPR025943">
    <property type="entry name" value="Sigma_54_int_dom_ATP-bd_2"/>
</dbReference>
<dbReference type="InterPro" id="IPR025662">
    <property type="entry name" value="Sigma_54_int_dom_ATP-bd_1"/>
</dbReference>
<dbReference type="Pfam" id="PF02954">
    <property type="entry name" value="HTH_8"/>
    <property type="match status" value="1"/>
</dbReference>
<feature type="domain" description="Sigma-54 factor interaction" evidence="7">
    <location>
        <begin position="149"/>
        <end position="378"/>
    </location>
</feature>
<dbReference type="PRINTS" id="PR01590">
    <property type="entry name" value="HTHFIS"/>
</dbReference>
<dbReference type="PANTHER" id="PTHR32071:SF57">
    <property type="entry name" value="C4-DICARBOXYLATE TRANSPORT TRANSCRIPTIONAL REGULATORY PROTEIN DCTD"/>
    <property type="match status" value="1"/>
</dbReference>
<dbReference type="CDD" id="cd17549">
    <property type="entry name" value="REC_DctD-like"/>
    <property type="match status" value="1"/>
</dbReference>
<keyword evidence="3" id="KW-0067">ATP-binding</keyword>
<accession>A0A3B0TWD3</accession>
<evidence type="ECO:0000256" key="1">
    <source>
        <dbReference type="ARBA" id="ARBA00022553"/>
    </source>
</evidence>
<dbReference type="Gene3D" id="3.40.50.300">
    <property type="entry name" value="P-loop containing nucleotide triphosphate hydrolases"/>
    <property type="match status" value="1"/>
</dbReference>
<dbReference type="AlphaFoldDB" id="A0A3B0TWD3"/>
<evidence type="ECO:0000256" key="2">
    <source>
        <dbReference type="ARBA" id="ARBA00022741"/>
    </source>
</evidence>
<dbReference type="Pfam" id="PF00072">
    <property type="entry name" value="Response_reg"/>
    <property type="match status" value="1"/>
</dbReference>
<organism evidence="9">
    <name type="scientific">hydrothermal vent metagenome</name>
    <dbReference type="NCBI Taxonomy" id="652676"/>
    <lineage>
        <taxon>unclassified sequences</taxon>
        <taxon>metagenomes</taxon>
        <taxon>ecological metagenomes</taxon>
    </lineage>
</organism>
<dbReference type="GO" id="GO:0043565">
    <property type="term" value="F:sequence-specific DNA binding"/>
    <property type="evidence" value="ECO:0007669"/>
    <property type="project" value="InterPro"/>
</dbReference>
<dbReference type="Pfam" id="PF00158">
    <property type="entry name" value="Sigma54_activat"/>
    <property type="match status" value="1"/>
</dbReference>
<keyword evidence="6" id="KW-0804">Transcription</keyword>
<feature type="domain" description="Response regulatory" evidence="8">
    <location>
        <begin position="9"/>
        <end position="123"/>
    </location>
</feature>
<evidence type="ECO:0000313" key="9">
    <source>
        <dbReference type="EMBL" id="VAW18732.1"/>
    </source>
</evidence>
<dbReference type="SMART" id="SM00448">
    <property type="entry name" value="REC"/>
    <property type="match status" value="1"/>
</dbReference>
<dbReference type="PROSITE" id="PS00675">
    <property type="entry name" value="SIGMA54_INTERACT_1"/>
    <property type="match status" value="1"/>
</dbReference>
<keyword evidence="5" id="KW-0238">DNA-binding</keyword>
<dbReference type="Pfam" id="PF25601">
    <property type="entry name" value="AAA_lid_14"/>
    <property type="match status" value="1"/>
</dbReference>
<keyword evidence="4" id="KW-0805">Transcription regulation</keyword>
<dbReference type="PANTHER" id="PTHR32071">
    <property type="entry name" value="TRANSCRIPTIONAL REGULATORY PROTEIN"/>
    <property type="match status" value="1"/>
</dbReference>
<dbReference type="PROSITE" id="PS00688">
    <property type="entry name" value="SIGMA54_INTERACT_3"/>
    <property type="match status" value="1"/>
</dbReference>
<dbReference type="PROSITE" id="PS00676">
    <property type="entry name" value="SIGMA54_INTERACT_2"/>
    <property type="match status" value="1"/>
</dbReference>
<dbReference type="FunFam" id="3.40.50.2300:FF:000018">
    <property type="entry name" value="DNA-binding transcriptional regulator NtrC"/>
    <property type="match status" value="1"/>
</dbReference>
<evidence type="ECO:0000256" key="4">
    <source>
        <dbReference type="ARBA" id="ARBA00023015"/>
    </source>
</evidence>
<dbReference type="InterPro" id="IPR009057">
    <property type="entry name" value="Homeodomain-like_sf"/>
</dbReference>
<dbReference type="InterPro" id="IPR011006">
    <property type="entry name" value="CheY-like_superfamily"/>
</dbReference>
<dbReference type="CDD" id="cd00009">
    <property type="entry name" value="AAA"/>
    <property type="match status" value="1"/>
</dbReference>
<dbReference type="GO" id="GO:0005524">
    <property type="term" value="F:ATP binding"/>
    <property type="evidence" value="ECO:0007669"/>
    <property type="project" value="UniProtKB-KW"/>
</dbReference>
<dbReference type="InterPro" id="IPR058031">
    <property type="entry name" value="AAA_lid_NorR"/>
</dbReference>
<evidence type="ECO:0000256" key="3">
    <source>
        <dbReference type="ARBA" id="ARBA00022840"/>
    </source>
</evidence>
<gene>
    <name evidence="9" type="ORF">MNBD_ALPHA09-1620</name>
</gene>
<dbReference type="SUPFAM" id="SSF52172">
    <property type="entry name" value="CheY-like"/>
    <property type="match status" value="1"/>
</dbReference>